<keyword evidence="3 13" id="KW-0138">CF(0)</keyword>
<evidence type="ECO:0000256" key="9">
    <source>
        <dbReference type="ARBA" id="ARBA00023310"/>
    </source>
</evidence>
<proteinExistence type="inferred from homology"/>
<dbReference type="RefSeq" id="WP_007796661.1">
    <property type="nucleotide sequence ID" value="NZ_DS022276.1"/>
</dbReference>
<dbReference type="Pfam" id="PF00430">
    <property type="entry name" value="ATP-synt_B"/>
    <property type="match status" value="1"/>
</dbReference>
<dbReference type="CDD" id="cd06503">
    <property type="entry name" value="ATP-synt_Fo_b"/>
    <property type="match status" value="1"/>
</dbReference>
<keyword evidence="6 13" id="KW-1133">Transmembrane helix</keyword>
<evidence type="ECO:0000256" key="12">
    <source>
        <dbReference type="ARBA" id="ARBA00037847"/>
    </source>
</evidence>
<comment type="function">
    <text evidence="11">Component of the F(0) channel, it forms part of the peripheral stalk, linking F(1) to F(0). The b'-subunit is a diverged and duplicated form of b found in plants and photosynthetic bacteria.</text>
</comment>
<comment type="subunit">
    <text evidence="13">F-type ATPases have 2 components, F(1) - the catalytic core - and F(0) - the membrane proton channel. F(1) has five subunits: alpha(3), beta(3), gamma(1), delta(1), epsilon(1). F(0) has three main subunits: a(1), b(2) and c(10-14). The alpha and beta chains form an alternating ring which encloses part of the gamma chain. F(1) is attached to F(0) by a central stalk formed by the gamma and epsilon chains, while a peripheral stalk is formed by the delta and b chains.</text>
</comment>
<dbReference type="InterPro" id="IPR002146">
    <property type="entry name" value="ATP_synth_b/b'su_bac/chlpt"/>
</dbReference>
<evidence type="ECO:0000256" key="11">
    <source>
        <dbReference type="ARBA" id="ARBA00025614"/>
    </source>
</evidence>
<evidence type="ECO:0000256" key="8">
    <source>
        <dbReference type="ARBA" id="ARBA00023136"/>
    </source>
</evidence>
<keyword evidence="9 13" id="KW-0066">ATP synthesis</keyword>
<keyword evidence="5 13" id="KW-0375">Hydrogen ion transport</keyword>
<feature type="signal peptide" evidence="16">
    <location>
        <begin position="1"/>
        <end position="20"/>
    </location>
</feature>
<name>Q0FR58_SALBH</name>
<organism evidence="17 18">
    <name type="scientific">Salipiger bermudensis (strain DSM 26914 / JCM 13377 / KCTC 12554 / HTCC2601)</name>
    <name type="common">Pelagibaca bermudensis</name>
    <dbReference type="NCBI Taxonomy" id="314265"/>
    <lineage>
        <taxon>Bacteria</taxon>
        <taxon>Pseudomonadati</taxon>
        <taxon>Pseudomonadota</taxon>
        <taxon>Alphaproteobacteria</taxon>
        <taxon>Rhodobacterales</taxon>
        <taxon>Roseobacteraceae</taxon>
        <taxon>Salipiger</taxon>
    </lineage>
</organism>
<accession>Q0FR58</accession>
<evidence type="ECO:0000256" key="2">
    <source>
        <dbReference type="ARBA" id="ARBA00022448"/>
    </source>
</evidence>
<dbReference type="PANTHER" id="PTHR33445:SF1">
    <property type="entry name" value="ATP SYNTHASE SUBUNIT B"/>
    <property type="match status" value="1"/>
</dbReference>
<feature type="chain" id="PRO_5004171790" description="ATP synthase subunit b" evidence="16">
    <location>
        <begin position="21"/>
        <end position="187"/>
    </location>
</feature>
<dbReference type="Proteomes" id="UP000006230">
    <property type="component" value="Unassembled WGS sequence"/>
</dbReference>
<evidence type="ECO:0000256" key="10">
    <source>
        <dbReference type="ARBA" id="ARBA00025198"/>
    </source>
</evidence>
<gene>
    <name evidence="13" type="primary">atpF</name>
    <name evidence="17" type="ORF">R2601_16450</name>
</gene>
<protein>
    <recommendedName>
        <fullName evidence="13">ATP synthase subunit b</fullName>
    </recommendedName>
    <alternativeName>
        <fullName evidence="13">ATP synthase F(0) sector subunit b</fullName>
    </alternativeName>
    <alternativeName>
        <fullName evidence="13">ATPase subunit I</fullName>
    </alternativeName>
    <alternativeName>
        <fullName evidence="13">F-type ATPase subunit b</fullName>
        <shortName evidence="13">F-ATPase subunit b</shortName>
    </alternativeName>
</protein>
<dbReference type="eggNOG" id="COG0711">
    <property type="taxonomic scope" value="Bacteria"/>
</dbReference>
<evidence type="ECO:0000256" key="6">
    <source>
        <dbReference type="ARBA" id="ARBA00022989"/>
    </source>
</evidence>
<dbReference type="HAMAP" id="MF_01398">
    <property type="entry name" value="ATP_synth_b_bprime"/>
    <property type="match status" value="1"/>
</dbReference>
<dbReference type="STRING" id="314265.R2601_16450"/>
<keyword evidence="13" id="KW-1003">Cell membrane</keyword>
<comment type="similarity">
    <text evidence="1 13 14">Belongs to the ATPase B chain family.</text>
</comment>
<feature type="transmembrane region" description="Helical" evidence="13">
    <location>
        <begin position="30"/>
        <end position="49"/>
    </location>
</feature>
<keyword evidence="16" id="KW-0732">Signal</keyword>
<dbReference type="PANTHER" id="PTHR33445">
    <property type="entry name" value="ATP SYNTHASE SUBUNIT B', CHLOROPLASTIC"/>
    <property type="match status" value="1"/>
</dbReference>
<feature type="coiled-coil region" evidence="15">
    <location>
        <begin position="59"/>
        <end position="126"/>
    </location>
</feature>
<dbReference type="GO" id="GO:0046961">
    <property type="term" value="F:proton-transporting ATPase activity, rotational mechanism"/>
    <property type="evidence" value="ECO:0007669"/>
    <property type="project" value="TreeGrafter"/>
</dbReference>
<sequence>MRKLIITSALGASLASPALAASGPFFSLRNTDFVVLLGFLLFLAVLAYFKVPGMLGKLLDKRADDIRNELDEARALREEAQTLLASYERQQHEVSAQADRIVANAKEEAEIAAEQARKDLKDAIARRLAAADDHIASAQASAVKEVRDRAAIVAVAAARDVIAQQTSAADKDRMIDESIAEVGAKLH</sequence>
<evidence type="ECO:0000256" key="16">
    <source>
        <dbReference type="SAM" id="SignalP"/>
    </source>
</evidence>
<keyword evidence="7 13" id="KW-0406">Ion transport</keyword>
<keyword evidence="8 13" id="KW-0472">Membrane</keyword>
<dbReference type="GO" id="GO:0045259">
    <property type="term" value="C:proton-transporting ATP synthase complex"/>
    <property type="evidence" value="ECO:0007669"/>
    <property type="project" value="UniProtKB-KW"/>
</dbReference>
<evidence type="ECO:0000256" key="7">
    <source>
        <dbReference type="ARBA" id="ARBA00023065"/>
    </source>
</evidence>
<dbReference type="GO" id="GO:0046933">
    <property type="term" value="F:proton-transporting ATP synthase activity, rotational mechanism"/>
    <property type="evidence" value="ECO:0007669"/>
    <property type="project" value="UniProtKB-UniRule"/>
</dbReference>
<dbReference type="InterPro" id="IPR050059">
    <property type="entry name" value="ATP_synthase_B_chain"/>
</dbReference>
<dbReference type="HOGENOM" id="CLU_079215_6_2_5"/>
<reference evidence="17 18" key="1">
    <citation type="journal article" date="2010" name="J. Bacteriol.">
        <title>Genome sequences of Pelagibaca bermudensis HTCC2601T and Maritimibacter alkaliphilus HTCC2654T, the type strains of two marine Roseobacter genera.</title>
        <authorList>
            <person name="Thrash J.C."/>
            <person name="Cho J.C."/>
            <person name="Ferriera S."/>
            <person name="Johnson J."/>
            <person name="Vergin K.L."/>
            <person name="Giovannoni S.J."/>
        </authorList>
    </citation>
    <scope>NUCLEOTIDE SEQUENCE [LARGE SCALE GENOMIC DNA]</scope>
    <source>
        <strain evidence="18">DSM 26914 / JCM 13377 / KCTC 12554 / HTCC2601</strain>
    </source>
</reference>
<comment type="caution">
    <text evidence="17">The sequence shown here is derived from an EMBL/GenBank/DDBJ whole genome shotgun (WGS) entry which is preliminary data.</text>
</comment>
<keyword evidence="4 13" id="KW-0812">Transmembrane</keyword>
<evidence type="ECO:0000256" key="1">
    <source>
        <dbReference type="ARBA" id="ARBA00005513"/>
    </source>
</evidence>
<evidence type="ECO:0000313" key="18">
    <source>
        <dbReference type="Proteomes" id="UP000006230"/>
    </source>
</evidence>
<evidence type="ECO:0000256" key="15">
    <source>
        <dbReference type="SAM" id="Coils"/>
    </source>
</evidence>
<evidence type="ECO:0000256" key="4">
    <source>
        <dbReference type="ARBA" id="ARBA00022692"/>
    </source>
</evidence>
<evidence type="ECO:0000256" key="3">
    <source>
        <dbReference type="ARBA" id="ARBA00022547"/>
    </source>
</evidence>
<evidence type="ECO:0000256" key="5">
    <source>
        <dbReference type="ARBA" id="ARBA00022781"/>
    </source>
</evidence>
<dbReference type="GO" id="GO:0005886">
    <property type="term" value="C:plasma membrane"/>
    <property type="evidence" value="ECO:0007669"/>
    <property type="project" value="UniProtKB-SubCell"/>
</dbReference>
<evidence type="ECO:0000313" key="17">
    <source>
        <dbReference type="EMBL" id="EAU46729.1"/>
    </source>
</evidence>
<comment type="subcellular location">
    <subcellularLocation>
        <location evidence="13">Cell membrane</location>
        <topology evidence="13">Single-pass membrane protein</topology>
    </subcellularLocation>
    <subcellularLocation>
        <location evidence="12">Endomembrane system</location>
        <topology evidence="12">Single-pass membrane protein</topology>
    </subcellularLocation>
</comment>
<keyword evidence="18" id="KW-1185">Reference proteome</keyword>
<dbReference type="AlphaFoldDB" id="Q0FR58"/>
<keyword evidence="15" id="KW-0175">Coiled coil</keyword>
<comment type="function">
    <text evidence="10 13">F(1)F(0) ATP synthase produces ATP from ADP in the presence of a proton or sodium gradient. F-type ATPases consist of two structural domains, F(1) containing the extramembraneous catalytic core and F(0) containing the membrane proton channel, linked together by a central stalk and a peripheral stalk. During catalysis, ATP synthesis in the catalytic domain of F(1) is coupled via a rotary mechanism of the central stalk subunits to proton translocation.</text>
</comment>
<dbReference type="NCBIfam" id="NF009989">
    <property type="entry name" value="PRK13455.1"/>
    <property type="match status" value="1"/>
</dbReference>
<dbReference type="GO" id="GO:0012505">
    <property type="term" value="C:endomembrane system"/>
    <property type="evidence" value="ECO:0007669"/>
    <property type="project" value="UniProtKB-SubCell"/>
</dbReference>
<evidence type="ECO:0000256" key="13">
    <source>
        <dbReference type="HAMAP-Rule" id="MF_01398"/>
    </source>
</evidence>
<keyword evidence="2 13" id="KW-0813">Transport</keyword>
<dbReference type="EMBL" id="AATQ01000012">
    <property type="protein sequence ID" value="EAU46729.1"/>
    <property type="molecule type" value="Genomic_DNA"/>
</dbReference>
<evidence type="ECO:0000256" key="14">
    <source>
        <dbReference type="RuleBase" id="RU003848"/>
    </source>
</evidence>